<dbReference type="InterPro" id="IPR006016">
    <property type="entry name" value="UspA"/>
</dbReference>
<dbReference type="Proteomes" id="UP000734823">
    <property type="component" value="Unassembled WGS sequence"/>
</dbReference>
<evidence type="ECO:0000313" key="4">
    <source>
        <dbReference type="Proteomes" id="UP000734823"/>
    </source>
</evidence>
<evidence type="ECO:0000313" key="3">
    <source>
        <dbReference type="EMBL" id="MBC6445854.1"/>
    </source>
</evidence>
<evidence type="ECO:0000259" key="2">
    <source>
        <dbReference type="Pfam" id="PF00582"/>
    </source>
</evidence>
<evidence type="ECO:0000256" key="1">
    <source>
        <dbReference type="ARBA" id="ARBA00008791"/>
    </source>
</evidence>
<reference evidence="3 4" key="1">
    <citation type="submission" date="2020-06" db="EMBL/GenBank/DDBJ databases">
        <title>Actinokineospora xiongansis sp. nov., isolated from soil of Baiyangdian.</title>
        <authorList>
            <person name="Zhang X."/>
        </authorList>
    </citation>
    <scope>NUCLEOTIDE SEQUENCE [LARGE SCALE GENOMIC DNA]</scope>
    <source>
        <strain evidence="3 4">HBU206404</strain>
    </source>
</reference>
<organism evidence="3 4">
    <name type="scientific">Actinokineospora xionganensis</name>
    <dbReference type="NCBI Taxonomy" id="2684470"/>
    <lineage>
        <taxon>Bacteria</taxon>
        <taxon>Bacillati</taxon>
        <taxon>Actinomycetota</taxon>
        <taxon>Actinomycetes</taxon>
        <taxon>Pseudonocardiales</taxon>
        <taxon>Pseudonocardiaceae</taxon>
        <taxon>Actinokineospora</taxon>
    </lineage>
</organism>
<dbReference type="PANTHER" id="PTHR46268:SF6">
    <property type="entry name" value="UNIVERSAL STRESS PROTEIN UP12"/>
    <property type="match status" value="1"/>
</dbReference>
<sequence length="146" mass="15252">MANNEIVVGVDGSPASRSALRWAVELAATTGAPVTAVEVGYPVTVAHVTAFTPMPYGTAPPLEQARPSPRLYDLVVAARAGVWGAPEVRRLHVDGDPGAELTRLAESAAMLVIGKTRHSRLAEFVLGSVGAHCLRHARCPVVTVPA</sequence>
<protein>
    <submittedName>
        <fullName evidence="3">Universal stress protein</fullName>
    </submittedName>
</protein>
<dbReference type="InterPro" id="IPR006015">
    <property type="entry name" value="Universal_stress_UspA"/>
</dbReference>
<dbReference type="SUPFAM" id="SSF52402">
    <property type="entry name" value="Adenine nucleotide alpha hydrolases-like"/>
    <property type="match status" value="1"/>
</dbReference>
<dbReference type="Gene3D" id="3.40.50.620">
    <property type="entry name" value="HUPs"/>
    <property type="match status" value="1"/>
</dbReference>
<keyword evidence="4" id="KW-1185">Reference proteome</keyword>
<dbReference type="PRINTS" id="PR01438">
    <property type="entry name" value="UNVRSLSTRESS"/>
</dbReference>
<dbReference type="CDD" id="cd00293">
    <property type="entry name" value="USP-like"/>
    <property type="match status" value="1"/>
</dbReference>
<comment type="similarity">
    <text evidence="1">Belongs to the universal stress protein A family.</text>
</comment>
<dbReference type="EMBL" id="JABVED010000001">
    <property type="protein sequence ID" value="MBC6445854.1"/>
    <property type="molecule type" value="Genomic_DNA"/>
</dbReference>
<dbReference type="InterPro" id="IPR014729">
    <property type="entry name" value="Rossmann-like_a/b/a_fold"/>
</dbReference>
<proteinExistence type="inferred from homology"/>
<accession>A0ABR7KZP3</accession>
<name>A0ABR7KZP3_9PSEU</name>
<feature type="domain" description="UspA" evidence="2">
    <location>
        <begin position="5"/>
        <end position="145"/>
    </location>
</feature>
<dbReference type="PANTHER" id="PTHR46268">
    <property type="entry name" value="STRESS RESPONSE PROTEIN NHAX"/>
    <property type="match status" value="1"/>
</dbReference>
<comment type="caution">
    <text evidence="3">The sequence shown here is derived from an EMBL/GenBank/DDBJ whole genome shotgun (WGS) entry which is preliminary data.</text>
</comment>
<gene>
    <name evidence="3" type="ORF">GPZ80_01545</name>
</gene>
<dbReference type="Pfam" id="PF00582">
    <property type="entry name" value="Usp"/>
    <property type="match status" value="1"/>
</dbReference>